<feature type="domain" description="DUF4283" evidence="2">
    <location>
        <begin position="157"/>
        <end position="233"/>
    </location>
</feature>
<dbReference type="Pfam" id="PF14111">
    <property type="entry name" value="DUF4283"/>
    <property type="match status" value="1"/>
</dbReference>
<proteinExistence type="predicted"/>
<dbReference type="PANTHER" id="PTHR31286:SF165">
    <property type="entry name" value="DUF4283 DOMAIN-CONTAINING PROTEIN"/>
    <property type="match status" value="1"/>
</dbReference>
<dbReference type="AlphaFoldDB" id="A0AAV3NU80"/>
<keyword evidence="4" id="KW-1185">Reference proteome</keyword>
<evidence type="ECO:0000259" key="2">
    <source>
        <dbReference type="Pfam" id="PF14111"/>
    </source>
</evidence>
<protein>
    <recommendedName>
        <fullName evidence="2">DUF4283 domain-containing protein</fullName>
    </recommendedName>
</protein>
<dbReference type="Proteomes" id="UP001454036">
    <property type="component" value="Unassembled WGS sequence"/>
</dbReference>
<gene>
    <name evidence="3" type="ORF">LIER_03522</name>
</gene>
<feature type="region of interest" description="Disordered" evidence="1">
    <location>
        <begin position="106"/>
        <end position="146"/>
    </location>
</feature>
<evidence type="ECO:0000313" key="3">
    <source>
        <dbReference type="EMBL" id="GAA0142681.1"/>
    </source>
</evidence>
<reference evidence="3 4" key="1">
    <citation type="submission" date="2024-01" db="EMBL/GenBank/DDBJ databases">
        <title>The complete chloroplast genome sequence of Lithospermum erythrorhizon: insights into the phylogenetic relationship among Boraginaceae species and the maternal lineages of purple gromwells.</title>
        <authorList>
            <person name="Okada T."/>
            <person name="Watanabe K."/>
        </authorList>
    </citation>
    <scope>NUCLEOTIDE SEQUENCE [LARGE SCALE GENOMIC DNA]</scope>
</reference>
<accession>A0AAV3NU80</accession>
<evidence type="ECO:0000256" key="1">
    <source>
        <dbReference type="SAM" id="MobiDB-lite"/>
    </source>
</evidence>
<evidence type="ECO:0000313" key="4">
    <source>
        <dbReference type="Proteomes" id="UP001454036"/>
    </source>
</evidence>
<dbReference type="PANTHER" id="PTHR31286">
    <property type="entry name" value="GLYCINE-RICH CELL WALL STRUCTURAL PROTEIN 1.8-LIKE"/>
    <property type="match status" value="1"/>
</dbReference>
<comment type="caution">
    <text evidence="3">The sequence shown here is derived from an EMBL/GenBank/DDBJ whole genome shotgun (WGS) entry which is preliminary data.</text>
</comment>
<organism evidence="3 4">
    <name type="scientific">Lithospermum erythrorhizon</name>
    <name type="common">Purple gromwell</name>
    <name type="synonym">Lithospermum officinale var. erythrorhizon</name>
    <dbReference type="NCBI Taxonomy" id="34254"/>
    <lineage>
        <taxon>Eukaryota</taxon>
        <taxon>Viridiplantae</taxon>
        <taxon>Streptophyta</taxon>
        <taxon>Embryophyta</taxon>
        <taxon>Tracheophyta</taxon>
        <taxon>Spermatophyta</taxon>
        <taxon>Magnoliopsida</taxon>
        <taxon>eudicotyledons</taxon>
        <taxon>Gunneridae</taxon>
        <taxon>Pentapetalae</taxon>
        <taxon>asterids</taxon>
        <taxon>lamiids</taxon>
        <taxon>Boraginales</taxon>
        <taxon>Boraginaceae</taxon>
        <taxon>Boraginoideae</taxon>
        <taxon>Lithospermeae</taxon>
        <taxon>Lithospermum</taxon>
    </lineage>
</organism>
<dbReference type="InterPro" id="IPR025558">
    <property type="entry name" value="DUF4283"/>
</dbReference>
<dbReference type="InterPro" id="IPR040256">
    <property type="entry name" value="At4g02000-like"/>
</dbReference>
<name>A0AAV3NU80_LITER</name>
<feature type="compositionally biased region" description="Polar residues" evidence="1">
    <location>
        <begin position="132"/>
        <end position="141"/>
    </location>
</feature>
<sequence length="408" mass="46097">MGFIFGDLSLIKELKRKLNFILCKPNLNAHGLTKQTKMVLSGRFRFGGTETQRRRLKGRKEVSIIVRDIGETLPKLQEVKSNDNKSASEQGDDRVDDWLSDAFSNGLGNIQDPPNDSEVPFSDDESRRGFTNPVSSPGNISSDKEIDQTSLNCNTFVGYLDQVQIQSTFDLLDSLIEQLQEFKYCKISRLNNDGFFAFEFPAKDQEILVLERGQLFIDNKPLIMKRWSPSIDLVPTSFLSAIPIWVRFKNLNWAYWNQVCLSKISSIIGVPLFMDRSTATMTRLDYARVCIEVNTDILRLPDTVHMLRNGKIIPVPVEYEWKPLQCVICLSIYHDSGTCTLVGVGEFVLPPGRLQLLQQANGTQRTPFKSYDEDGVETISVSSGPPFVESSMGDDTLQERMSFLGQNP</sequence>
<dbReference type="EMBL" id="BAABME010000425">
    <property type="protein sequence ID" value="GAA0142681.1"/>
    <property type="molecule type" value="Genomic_DNA"/>
</dbReference>